<evidence type="ECO:0000259" key="1">
    <source>
        <dbReference type="Pfam" id="PF02797"/>
    </source>
</evidence>
<dbReference type="InterPro" id="IPR011141">
    <property type="entry name" value="Polyketide_synthase_type-III"/>
</dbReference>
<dbReference type="GO" id="GO:0016747">
    <property type="term" value="F:acyltransferase activity, transferring groups other than amino-acyl groups"/>
    <property type="evidence" value="ECO:0007669"/>
    <property type="project" value="InterPro"/>
</dbReference>
<organism evidence="2 3">
    <name type="scientific">Populus tomentosa</name>
    <name type="common">Chinese white poplar</name>
    <dbReference type="NCBI Taxonomy" id="118781"/>
    <lineage>
        <taxon>Eukaryota</taxon>
        <taxon>Viridiplantae</taxon>
        <taxon>Streptophyta</taxon>
        <taxon>Embryophyta</taxon>
        <taxon>Tracheophyta</taxon>
        <taxon>Spermatophyta</taxon>
        <taxon>Magnoliopsida</taxon>
        <taxon>eudicotyledons</taxon>
        <taxon>Gunneridae</taxon>
        <taxon>Pentapetalae</taxon>
        <taxon>rosids</taxon>
        <taxon>fabids</taxon>
        <taxon>Malpighiales</taxon>
        <taxon>Salicaceae</taxon>
        <taxon>Saliceae</taxon>
        <taxon>Populus</taxon>
    </lineage>
</organism>
<gene>
    <name evidence="2" type="ORF">POTOM_050999</name>
</gene>
<protein>
    <recommendedName>
        <fullName evidence="1">Chalcone/stilbene synthase C-terminal domain-containing protein</fullName>
    </recommendedName>
</protein>
<accession>A0A8X7Y959</accession>
<evidence type="ECO:0000313" key="3">
    <source>
        <dbReference type="Proteomes" id="UP000886885"/>
    </source>
</evidence>
<dbReference type="Pfam" id="PF02797">
    <property type="entry name" value="Chal_sti_synt_C"/>
    <property type="match status" value="1"/>
</dbReference>
<name>A0A8X7Y959_POPTO</name>
<dbReference type="PANTHER" id="PTHR11877:SF14">
    <property type="entry name" value="CHALCONE SYNTHASE"/>
    <property type="match status" value="1"/>
</dbReference>
<reference evidence="2" key="1">
    <citation type="journal article" date="2020" name="bioRxiv">
        <title>Hybrid origin of Populus tomentosa Carr. identified through genome sequencing and phylogenomic analysis.</title>
        <authorList>
            <person name="An X."/>
            <person name="Gao K."/>
            <person name="Chen Z."/>
            <person name="Li J."/>
            <person name="Yang X."/>
            <person name="Yang X."/>
            <person name="Zhou J."/>
            <person name="Guo T."/>
            <person name="Zhao T."/>
            <person name="Huang S."/>
            <person name="Miao D."/>
            <person name="Khan W.U."/>
            <person name="Rao P."/>
            <person name="Ye M."/>
            <person name="Lei B."/>
            <person name="Liao W."/>
            <person name="Wang J."/>
            <person name="Ji L."/>
            <person name="Li Y."/>
            <person name="Guo B."/>
            <person name="Mustafa N.S."/>
            <person name="Li S."/>
            <person name="Yun Q."/>
            <person name="Keller S.R."/>
            <person name="Mao J."/>
            <person name="Zhang R."/>
            <person name="Strauss S.H."/>
        </authorList>
    </citation>
    <scope>NUCLEOTIDE SEQUENCE</scope>
    <source>
        <strain evidence="2">GM15</strain>
        <tissue evidence="2">Leaf</tissue>
    </source>
</reference>
<evidence type="ECO:0000313" key="2">
    <source>
        <dbReference type="EMBL" id="KAG6746459.1"/>
    </source>
</evidence>
<dbReference type="EMBL" id="JAAWWB010000030">
    <property type="protein sequence ID" value="KAG6746459.1"/>
    <property type="molecule type" value="Genomic_DNA"/>
</dbReference>
<keyword evidence="3" id="KW-1185">Reference proteome</keyword>
<sequence>MGGGSTLHGERWRFWSAYKIAGKKPYKVGCLVGQALFGDGAAIIGSDPETLIEKPILQFVSAAQVMILDSEQAIEDPVGEMELSIHLSEDAHKQITINVDAALQEVFTPIGGGSSDWNSFFWAVHAGGRAILDEVESKLGLKEEKLGVARHTLSAYGNVASACVYSLYLIDEGEICHGRLGLYREGLEVGCSNWAGTWSNHGNPCIALCVPAASTRKSSS</sequence>
<dbReference type="PANTHER" id="PTHR11877">
    <property type="entry name" value="HYDROXYMETHYLGLUTARYL-COA SYNTHASE"/>
    <property type="match status" value="1"/>
</dbReference>
<dbReference type="InterPro" id="IPR012328">
    <property type="entry name" value="Chalcone/stilbene_synt_C"/>
</dbReference>
<dbReference type="AlphaFoldDB" id="A0A8X7Y959"/>
<dbReference type="Proteomes" id="UP000886885">
    <property type="component" value="Chromosome 15D"/>
</dbReference>
<dbReference type="OrthoDB" id="329835at2759"/>
<dbReference type="GO" id="GO:0030639">
    <property type="term" value="P:polyketide biosynthetic process"/>
    <property type="evidence" value="ECO:0007669"/>
    <property type="project" value="TreeGrafter"/>
</dbReference>
<feature type="domain" description="Chalcone/stilbene synthase C-terminal" evidence="1">
    <location>
        <begin position="58"/>
        <end position="172"/>
    </location>
</feature>
<comment type="caution">
    <text evidence="2">The sequence shown here is derived from an EMBL/GenBank/DDBJ whole genome shotgun (WGS) entry which is preliminary data.</text>
</comment>
<proteinExistence type="predicted"/>